<keyword evidence="2" id="KW-0546">Nucleotide metabolism</keyword>
<evidence type="ECO:0000313" key="4">
    <source>
        <dbReference type="EMBL" id="KIE08385.1"/>
    </source>
</evidence>
<dbReference type="EC" id="3.5.4.13" evidence="3 4"/>
<dbReference type="RefSeq" id="WP_038077132.1">
    <property type="nucleotide sequence ID" value="NZ_JHEG04000002.1"/>
</dbReference>
<organism evidence="4">
    <name type="scientific">Tolypothrix bouteillei VB521301</name>
    <dbReference type="NCBI Taxonomy" id="1479485"/>
    <lineage>
        <taxon>Bacteria</taxon>
        <taxon>Bacillati</taxon>
        <taxon>Cyanobacteriota</taxon>
        <taxon>Cyanophyceae</taxon>
        <taxon>Nostocales</taxon>
        <taxon>Tolypothrichaceae</taxon>
        <taxon>Tolypothrix</taxon>
    </lineage>
</organism>
<comment type="caution">
    <text evidence="4">The sequence shown here is derived from an EMBL/GenBank/DDBJ whole genome shotgun (WGS) entry which is preliminary data.</text>
</comment>
<dbReference type="NCBIfam" id="TIGR02274">
    <property type="entry name" value="dCTP_deam"/>
    <property type="match status" value="1"/>
</dbReference>
<dbReference type="OrthoDB" id="9780956at2"/>
<evidence type="ECO:0000313" key="5">
    <source>
        <dbReference type="Proteomes" id="UP000029738"/>
    </source>
</evidence>
<sequence>MIKNDKWIIEQAEKGMIVPFEKSLIRQLENRKVISFGLSSYGYDLSLSELDFRVFRHIPGTIVDPKRFNPKNLETAVLQEDEDGSKYFVIPANAYGLGVSREKVSMPKNVTAICVGKSTLARCGIIANITPIEAGWEGYITLEFSNASSADCRIYANEGVVQLLFFEGDPCATSYADRNGKYQNQQAMVTLAKI</sequence>
<dbReference type="EMBL" id="JHEG04000002">
    <property type="protein sequence ID" value="KAF3883708.1"/>
    <property type="molecule type" value="Genomic_DNA"/>
</dbReference>
<dbReference type="GO" id="GO:0015949">
    <property type="term" value="P:nucleobase-containing small molecule interconversion"/>
    <property type="evidence" value="ECO:0007669"/>
    <property type="project" value="TreeGrafter"/>
</dbReference>
<dbReference type="Gene3D" id="2.70.40.10">
    <property type="match status" value="1"/>
</dbReference>
<dbReference type="AlphaFoldDB" id="A0A0C1R7W8"/>
<dbReference type="PANTHER" id="PTHR42680">
    <property type="entry name" value="DCTP DEAMINASE"/>
    <property type="match status" value="1"/>
</dbReference>
<evidence type="ECO:0000313" key="3">
    <source>
        <dbReference type="EMBL" id="KAF3883708.1"/>
    </source>
</evidence>
<dbReference type="SUPFAM" id="SSF51283">
    <property type="entry name" value="dUTPase-like"/>
    <property type="match status" value="1"/>
</dbReference>
<keyword evidence="1 4" id="KW-0378">Hydrolase</keyword>
<dbReference type="InterPro" id="IPR011962">
    <property type="entry name" value="dCTP_deaminase"/>
</dbReference>
<dbReference type="GO" id="GO:0006229">
    <property type="term" value="P:dUTP biosynthetic process"/>
    <property type="evidence" value="ECO:0007669"/>
    <property type="project" value="InterPro"/>
</dbReference>
<accession>A0A0C1R7W8</accession>
<dbReference type="GO" id="GO:0008829">
    <property type="term" value="F:dCTP deaminase activity"/>
    <property type="evidence" value="ECO:0007669"/>
    <property type="project" value="UniProtKB-EC"/>
</dbReference>
<proteinExistence type="predicted"/>
<dbReference type="InterPro" id="IPR033704">
    <property type="entry name" value="dUTPase_trimeric"/>
</dbReference>
<dbReference type="Pfam" id="PF22769">
    <property type="entry name" value="DCD"/>
    <property type="match status" value="1"/>
</dbReference>
<dbReference type="STRING" id="1479485.DA73_0227705"/>
<protein>
    <submittedName>
        <fullName evidence="4">Deoxycytidine triphosphate deaminase</fullName>
    </submittedName>
    <submittedName>
        <fullName evidence="3">dCTP deaminase</fullName>
        <ecNumber evidence="3 4">3.5.4.13</ecNumber>
    </submittedName>
</protein>
<dbReference type="EMBL" id="JHEG02000058">
    <property type="protein sequence ID" value="KIE08385.1"/>
    <property type="molecule type" value="Genomic_DNA"/>
</dbReference>
<evidence type="ECO:0000256" key="1">
    <source>
        <dbReference type="ARBA" id="ARBA00022801"/>
    </source>
</evidence>
<dbReference type="PANTHER" id="PTHR42680:SF3">
    <property type="entry name" value="DCTP DEAMINASE"/>
    <property type="match status" value="1"/>
</dbReference>
<reference evidence="4" key="1">
    <citation type="journal article" date="2015" name="Genome Announc.">
        <title>Draft Genome Sequence of Tolypothrix boutellei Strain VB521301.</title>
        <authorList>
            <person name="Chandrababunaidu M.M."/>
            <person name="Singh D."/>
            <person name="Sen D."/>
            <person name="Bhan S."/>
            <person name="Das S."/>
            <person name="Gupta A."/>
            <person name="Adhikary S.P."/>
            <person name="Tripathy S."/>
        </authorList>
    </citation>
    <scope>NUCLEOTIDE SEQUENCE</scope>
    <source>
        <strain evidence="4">VB521301</strain>
    </source>
</reference>
<evidence type="ECO:0000256" key="2">
    <source>
        <dbReference type="ARBA" id="ARBA00023080"/>
    </source>
</evidence>
<dbReference type="CDD" id="cd07557">
    <property type="entry name" value="trimeric_dUTPase"/>
    <property type="match status" value="1"/>
</dbReference>
<dbReference type="InterPro" id="IPR036157">
    <property type="entry name" value="dUTPase-like_sf"/>
</dbReference>
<keyword evidence="5" id="KW-1185">Reference proteome</keyword>
<gene>
    <name evidence="4" type="primary">dcd</name>
    <name evidence="4" type="ORF">DA73_0227705</name>
    <name evidence="3" type="ORF">DA73_0400038905</name>
</gene>
<reference evidence="3" key="2">
    <citation type="submission" date="2019-11" db="EMBL/GenBank/DDBJ databases">
        <title>Improved Assembly of Tolypothrix boutellei genome.</title>
        <authorList>
            <person name="Sarangi A.N."/>
            <person name="Mukherjee M."/>
            <person name="Ghosh S."/>
            <person name="Singh D."/>
            <person name="Das A."/>
            <person name="Kant S."/>
            <person name="Prusty A."/>
            <person name="Tripathy S."/>
        </authorList>
    </citation>
    <scope>NUCLEOTIDE SEQUENCE</scope>
    <source>
        <strain evidence="3">VB521301</strain>
    </source>
</reference>
<dbReference type="Proteomes" id="UP000029738">
    <property type="component" value="Unassembled WGS sequence"/>
</dbReference>
<name>A0A0C1R7W8_9CYAN</name>